<keyword evidence="2" id="KW-1185">Reference proteome</keyword>
<comment type="caution">
    <text evidence="1">The sequence shown here is derived from an EMBL/GenBank/DDBJ whole genome shotgun (WGS) entry which is preliminary data.</text>
</comment>
<reference evidence="1 2" key="1">
    <citation type="submission" date="2019-10" db="EMBL/GenBank/DDBJ databases">
        <title>Taxonomy of Antarctic Massilia spp.: description of Massilia rubra sp. nov., Massilia aquatica sp. nov., Massilia mucilaginosa sp. nov., Massilia frigida sp. nov. isolated from streams, lakes and regoliths.</title>
        <authorList>
            <person name="Holochova P."/>
            <person name="Sedlacek I."/>
            <person name="Kralova S."/>
            <person name="Maslanova I."/>
            <person name="Busse H.-J."/>
            <person name="Stankova E."/>
            <person name="Vrbovska V."/>
            <person name="Kovarovic V."/>
            <person name="Bartak M."/>
            <person name="Svec P."/>
            <person name="Pantucek R."/>
        </authorList>
    </citation>
    <scope>NUCLEOTIDE SEQUENCE [LARGE SCALE GENOMIC DNA]</scope>
    <source>
        <strain evidence="1 2">CCM 8733</strain>
    </source>
</reference>
<organism evidence="1 2">
    <name type="scientific">Massilia mucilaginosa</name>
    <dbReference type="NCBI Taxonomy" id="2609282"/>
    <lineage>
        <taxon>Bacteria</taxon>
        <taxon>Pseudomonadati</taxon>
        <taxon>Pseudomonadota</taxon>
        <taxon>Betaproteobacteria</taxon>
        <taxon>Burkholderiales</taxon>
        <taxon>Oxalobacteraceae</taxon>
        <taxon>Telluria group</taxon>
        <taxon>Massilia</taxon>
    </lineage>
</organism>
<name>A0ABX0NWU3_9BURK</name>
<sequence>MHEQYLTHRDVELFGPGVCSGCGRHGLHPACEARAVERMREFDENERRLLEQHALHGAYGVAGAAARQSYDSALAALSAYLERPLDCDLDHAIEGAGWWFIPEGWIGMLGFVVEKEGATIYPLGSGLAARNRLPNASALWCAIDAYLHGQVEAVNRPSTR</sequence>
<dbReference type="EMBL" id="WHJH01000029">
    <property type="protein sequence ID" value="NHZ91446.1"/>
    <property type="molecule type" value="Genomic_DNA"/>
</dbReference>
<evidence type="ECO:0000313" key="2">
    <source>
        <dbReference type="Proteomes" id="UP000609726"/>
    </source>
</evidence>
<proteinExistence type="predicted"/>
<evidence type="ECO:0000313" key="1">
    <source>
        <dbReference type="EMBL" id="NHZ91446.1"/>
    </source>
</evidence>
<protein>
    <submittedName>
        <fullName evidence="1">Uncharacterized protein</fullName>
    </submittedName>
</protein>
<dbReference type="Proteomes" id="UP000609726">
    <property type="component" value="Unassembled WGS sequence"/>
</dbReference>
<gene>
    <name evidence="1" type="ORF">F2P45_20910</name>
</gene>
<dbReference type="RefSeq" id="WP_166879510.1">
    <property type="nucleotide sequence ID" value="NZ_WHJH01000029.1"/>
</dbReference>
<accession>A0ABX0NWU3</accession>